<organism evidence="4 5">
    <name type="scientific">Marasmius crinis-equi</name>
    <dbReference type="NCBI Taxonomy" id="585013"/>
    <lineage>
        <taxon>Eukaryota</taxon>
        <taxon>Fungi</taxon>
        <taxon>Dikarya</taxon>
        <taxon>Basidiomycota</taxon>
        <taxon>Agaricomycotina</taxon>
        <taxon>Agaricomycetes</taxon>
        <taxon>Agaricomycetidae</taxon>
        <taxon>Agaricales</taxon>
        <taxon>Marasmiineae</taxon>
        <taxon>Marasmiaceae</taxon>
        <taxon>Marasmius</taxon>
    </lineage>
</organism>
<feature type="domain" description="DUF6534" evidence="3">
    <location>
        <begin position="154"/>
        <end position="239"/>
    </location>
</feature>
<keyword evidence="2" id="KW-1133">Transmembrane helix</keyword>
<evidence type="ECO:0000313" key="5">
    <source>
        <dbReference type="Proteomes" id="UP001465976"/>
    </source>
</evidence>
<dbReference type="EMBL" id="JBAHYK010000229">
    <property type="protein sequence ID" value="KAL0576338.1"/>
    <property type="molecule type" value="Genomic_DNA"/>
</dbReference>
<dbReference type="InterPro" id="IPR045339">
    <property type="entry name" value="DUF6534"/>
</dbReference>
<feature type="compositionally biased region" description="Polar residues" evidence="1">
    <location>
        <begin position="324"/>
        <end position="343"/>
    </location>
</feature>
<feature type="transmembrane region" description="Helical" evidence="2">
    <location>
        <begin position="149"/>
        <end position="170"/>
    </location>
</feature>
<feature type="transmembrane region" description="Helical" evidence="2">
    <location>
        <begin position="73"/>
        <end position="95"/>
    </location>
</feature>
<evidence type="ECO:0000313" key="4">
    <source>
        <dbReference type="EMBL" id="KAL0576338.1"/>
    </source>
</evidence>
<feature type="transmembrane region" description="Helical" evidence="2">
    <location>
        <begin position="107"/>
        <end position="133"/>
    </location>
</feature>
<evidence type="ECO:0000259" key="3">
    <source>
        <dbReference type="Pfam" id="PF20152"/>
    </source>
</evidence>
<keyword evidence="2" id="KW-0472">Membrane</keyword>
<protein>
    <recommendedName>
        <fullName evidence="3">DUF6534 domain-containing protein</fullName>
    </recommendedName>
</protein>
<comment type="caution">
    <text evidence="4">The sequence shown here is derived from an EMBL/GenBank/DDBJ whole genome shotgun (WGS) entry which is preliminary data.</text>
</comment>
<proteinExistence type="predicted"/>
<dbReference type="PANTHER" id="PTHR40465">
    <property type="entry name" value="CHROMOSOME 1, WHOLE GENOME SHOTGUN SEQUENCE"/>
    <property type="match status" value="1"/>
</dbReference>
<dbReference type="Pfam" id="PF20152">
    <property type="entry name" value="DUF6534"/>
    <property type="match status" value="1"/>
</dbReference>
<evidence type="ECO:0000256" key="2">
    <source>
        <dbReference type="SAM" id="Phobius"/>
    </source>
</evidence>
<keyword evidence="5" id="KW-1185">Reference proteome</keyword>
<feature type="transmembrane region" description="Helical" evidence="2">
    <location>
        <begin position="36"/>
        <end position="53"/>
    </location>
</feature>
<evidence type="ECO:0000256" key="1">
    <source>
        <dbReference type="SAM" id="MobiDB-lite"/>
    </source>
</evidence>
<name>A0ABR3FLQ7_9AGAR</name>
<sequence length="343" mass="38200">MYIITLMMSSILYGIQVLQVYMYYMSFPKDRIFVKCMVYAVFLLDTLQTVFFFHDAFQMFGYGFGDMATLKHAHLSGLSVPILTGLVSLIVQSFYAHQIRMLSRSNVLVVVIIAIALIQFGASIWTGCLVFLINNLSNLQKGSFIQCSVWLGGSALCDTIIAVVMTFYLLKANAAMKSTQVLIARLIHLVIETGTATATVAIIDLILYVAVQKYPFHMLPSRSLAKVYSNTLLVILNSRIRIMGSRVDARLHPSFINREDWTDLKFASTVRNTTTSAMNAESRGAAATRVQYPTRPRDELNVTPLNELPAAGEITRSDVDDSDTNSVKFATTHSTSARETWDA</sequence>
<dbReference type="PANTHER" id="PTHR40465:SF1">
    <property type="entry name" value="DUF6534 DOMAIN-CONTAINING PROTEIN"/>
    <property type="match status" value="1"/>
</dbReference>
<accession>A0ABR3FLQ7</accession>
<gene>
    <name evidence="4" type="ORF">V5O48_005636</name>
</gene>
<keyword evidence="2" id="KW-0812">Transmembrane</keyword>
<feature type="transmembrane region" description="Helical" evidence="2">
    <location>
        <begin position="182"/>
        <end position="211"/>
    </location>
</feature>
<reference evidence="4 5" key="1">
    <citation type="submission" date="2024-02" db="EMBL/GenBank/DDBJ databases">
        <title>A draft genome for the cacao thread blight pathogen Marasmius crinis-equi.</title>
        <authorList>
            <person name="Cohen S.P."/>
            <person name="Baruah I.K."/>
            <person name="Amoako-Attah I."/>
            <person name="Bukari Y."/>
            <person name="Meinhardt L.W."/>
            <person name="Bailey B.A."/>
        </authorList>
    </citation>
    <scope>NUCLEOTIDE SEQUENCE [LARGE SCALE GENOMIC DNA]</scope>
    <source>
        <strain evidence="4 5">GH-76</strain>
    </source>
</reference>
<feature type="region of interest" description="Disordered" evidence="1">
    <location>
        <begin position="311"/>
        <end position="343"/>
    </location>
</feature>
<dbReference type="Proteomes" id="UP001465976">
    <property type="component" value="Unassembled WGS sequence"/>
</dbReference>